<name>A0AAE0ZD37_9GAST</name>
<accession>A0AAE0ZD37</accession>
<proteinExistence type="predicted"/>
<protein>
    <submittedName>
        <fullName evidence="1">Uncharacterized protein</fullName>
    </submittedName>
</protein>
<gene>
    <name evidence="1" type="ORF">RRG08_018023</name>
</gene>
<reference evidence="1" key="1">
    <citation type="journal article" date="2023" name="G3 (Bethesda)">
        <title>A reference genome for the long-term kleptoplast-retaining sea slug Elysia crispata morphotype clarki.</title>
        <authorList>
            <person name="Eastman K.E."/>
            <person name="Pendleton A.L."/>
            <person name="Shaikh M.A."/>
            <person name="Suttiyut T."/>
            <person name="Ogas R."/>
            <person name="Tomko P."/>
            <person name="Gavelis G."/>
            <person name="Widhalm J.R."/>
            <person name="Wisecaver J.H."/>
        </authorList>
    </citation>
    <scope>NUCLEOTIDE SEQUENCE</scope>
    <source>
        <strain evidence="1">ECLA1</strain>
    </source>
</reference>
<dbReference type="AlphaFoldDB" id="A0AAE0ZD37"/>
<evidence type="ECO:0000313" key="1">
    <source>
        <dbReference type="EMBL" id="KAK3767152.1"/>
    </source>
</evidence>
<evidence type="ECO:0000313" key="2">
    <source>
        <dbReference type="Proteomes" id="UP001283361"/>
    </source>
</evidence>
<comment type="caution">
    <text evidence="1">The sequence shown here is derived from an EMBL/GenBank/DDBJ whole genome shotgun (WGS) entry which is preliminary data.</text>
</comment>
<keyword evidence="2" id="KW-1185">Reference proteome</keyword>
<sequence>MEQRQIFVPVAFPWSHETDDWDPFTAQVYPQPPTEAHAIEYKSPLTSLLPLTFALLRLVKYVQAFMVEREAFCRKRNQFCKQTYRSGGFLGLRCFEWLCLNRKEC</sequence>
<dbReference type="Proteomes" id="UP001283361">
    <property type="component" value="Unassembled WGS sequence"/>
</dbReference>
<dbReference type="EMBL" id="JAWDGP010004170">
    <property type="protein sequence ID" value="KAK3767152.1"/>
    <property type="molecule type" value="Genomic_DNA"/>
</dbReference>
<organism evidence="1 2">
    <name type="scientific">Elysia crispata</name>
    <name type="common">lettuce slug</name>
    <dbReference type="NCBI Taxonomy" id="231223"/>
    <lineage>
        <taxon>Eukaryota</taxon>
        <taxon>Metazoa</taxon>
        <taxon>Spiralia</taxon>
        <taxon>Lophotrochozoa</taxon>
        <taxon>Mollusca</taxon>
        <taxon>Gastropoda</taxon>
        <taxon>Heterobranchia</taxon>
        <taxon>Euthyneura</taxon>
        <taxon>Panpulmonata</taxon>
        <taxon>Sacoglossa</taxon>
        <taxon>Placobranchoidea</taxon>
        <taxon>Plakobranchidae</taxon>
        <taxon>Elysia</taxon>
    </lineage>
</organism>